<feature type="compositionally biased region" description="Basic and acidic residues" evidence="1">
    <location>
        <begin position="227"/>
        <end position="250"/>
    </location>
</feature>
<evidence type="ECO:0000313" key="3">
    <source>
        <dbReference type="Proteomes" id="UP000192758"/>
    </source>
</evidence>
<comment type="caution">
    <text evidence="2">The sequence shown here is derived from an EMBL/GenBank/DDBJ whole genome shotgun (WGS) entry which is preliminary data.</text>
</comment>
<dbReference type="AlphaFoldDB" id="A0A1W0E408"/>
<keyword evidence="3" id="KW-1185">Reference proteome</keyword>
<organism evidence="2 3">
    <name type="scientific">Ecytonucleospora hepatopenaei</name>
    <dbReference type="NCBI Taxonomy" id="646526"/>
    <lineage>
        <taxon>Eukaryota</taxon>
        <taxon>Fungi</taxon>
        <taxon>Fungi incertae sedis</taxon>
        <taxon>Microsporidia</taxon>
        <taxon>Enterocytozoonidae</taxon>
        <taxon>Ecytonucleospora</taxon>
    </lineage>
</organism>
<feature type="region of interest" description="Disordered" evidence="1">
    <location>
        <begin position="160"/>
        <end position="276"/>
    </location>
</feature>
<evidence type="ECO:0000313" key="2">
    <source>
        <dbReference type="EMBL" id="OQS53970.1"/>
    </source>
</evidence>
<feature type="compositionally biased region" description="Basic and acidic residues" evidence="1">
    <location>
        <begin position="79"/>
        <end position="92"/>
    </location>
</feature>
<dbReference type="Proteomes" id="UP000192758">
    <property type="component" value="Unassembled WGS sequence"/>
</dbReference>
<evidence type="ECO:0000256" key="1">
    <source>
        <dbReference type="SAM" id="MobiDB-lite"/>
    </source>
</evidence>
<feature type="compositionally biased region" description="Basic and acidic residues" evidence="1">
    <location>
        <begin position="53"/>
        <end position="70"/>
    </location>
</feature>
<feature type="compositionally biased region" description="Low complexity" evidence="1">
    <location>
        <begin position="260"/>
        <end position="276"/>
    </location>
</feature>
<protein>
    <submittedName>
        <fullName evidence="2">Uncharacterized protein</fullName>
    </submittedName>
</protein>
<dbReference type="VEuPathDB" id="MicrosporidiaDB:EHP00_1801"/>
<proteinExistence type="predicted"/>
<dbReference type="EMBL" id="MNPJ01000023">
    <property type="protein sequence ID" value="OQS53970.1"/>
    <property type="molecule type" value="Genomic_DNA"/>
</dbReference>
<dbReference type="OrthoDB" id="10678742at2759"/>
<feature type="compositionally biased region" description="Basic and acidic residues" evidence="1">
    <location>
        <begin position="174"/>
        <end position="192"/>
    </location>
</feature>
<feature type="compositionally biased region" description="Polar residues" evidence="1">
    <location>
        <begin position="209"/>
        <end position="226"/>
    </location>
</feature>
<accession>A0A1W0E408</accession>
<gene>
    <name evidence="2" type="ORF">EHP00_1801</name>
</gene>
<reference evidence="2 3" key="1">
    <citation type="journal article" date="2017" name="Environ. Microbiol.">
        <title>Decay of the glycolytic pathway and adaptation to intranuclear parasitism within Enterocytozoonidae microsporidia.</title>
        <authorList>
            <person name="Wiredu Boakye D."/>
            <person name="Jaroenlak P."/>
            <person name="Prachumwat A."/>
            <person name="Williams T.A."/>
            <person name="Bateman K.S."/>
            <person name="Itsathitphaisarn O."/>
            <person name="Sritunyalucksana K."/>
            <person name="Paszkiewicz K.H."/>
            <person name="Moore K.A."/>
            <person name="Stentiford G.D."/>
            <person name="Williams B.A."/>
        </authorList>
    </citation>
    <scope>NUCLEOTIDE SEQUENCE [LARGE SCALE GENOMIC DNA]</scope>
    <source>
        <strain evidence="2 3">TH1</strain>
    </source>
</reference>
<feature type="region of interest" description="Disordered" evidence="1">
    <location>
        <begin position="53"/>
        <end position="92"/>
    </location>
</feature>
<feature type="compositionally biased region" description="Polar residues" evidence="1">
    <location>
        <begin position="164"/>
        <end position="173"/>
    </location>
</feature>
<sequence>MNRTFWEKIKDFFCCCRKPPARTGSEFSNANFSFDDENMESFCTESNANISKIEDSKEDHDINIKIENRPETTQSNDNKTGKEKSSTENSEKYKKYAMEKLGLSEKECHKGEENKKTSEIVESLKDITSIKKDSNIKQIKILEESKSSKIEKIEKILSDIKKSTVSQNITNTAKDTKESSHSENTKYTEKSSSENNYQKNTDIDESDITNDLNNKSDSTYKKSNSTLKDKNRDYIKERTVNKENSSESKKSLKPQKNKKFSPVLSSETLSNSSMSLNNFKRTVKEESSSSKDSEITCFLKYYDDKNYSKCIAEKMKKHLNKK</sequence>
<name>A0A1W0E408_9MICR</name>